<keyword evidence="2" id="KW-0012">Acyltransferase</keyword>
<evidence type="ECO:0000259" key="4">
    <source>
        <dbReference type="Pfam" id="PF08545"/>
    </source>
</evidence>
<organism evidence="5 6">
    <name type="scientific">Micromonospora citrea</name>
    <dbReference type="NCBI Taxonomy" id="47855"/>
    <lineage>
        <taxon>Bacteria</taxon>
        <taxon>Bacillati</taxon>
        <taxon>Actinomycetota</taxon>
        <taxon>Actinomycetes</taxon>
        <taxon>Micromonosporales</taxon>
        <taxon>Micromonosporaceae</taxon>
        <taxon>Micromonospora</taxon>
    </lineage>
</organism>
<evidence type="ECO:0000259" key="3">
    <source>
        <dbReference type="Pfam" id="PF08541"/>
    </source>
</evidence>
<dbReference type="STRING" id="47855.GA0070606_5687"/>
<dbReference type="SUPFAM" id="SSF53901">
    <property type="entry name" value="Thiolase-like"/>
    <property type="match status" value="1"/>
</dbReference>
<dbReference type="AlphaFoldDB" id="A0A1C6VYG5"/>
<feature type="domain" description="Beta-ketoacyl-[acyl-carrier-protein] synthase III N-terminal" evidence="4">
    <location>
        <begin position="108"/>
        <end position="172"/>
    </location>
</feature>
<dbReference type="Proteomes" id="UP000199001">
    <property type="component" value="Unassembled WGS sequence"/>
</dbReference>
<dbReference type="GO" id="GO:0004315">
    <property type="term" value="F:3-oxoacyl-[acyl-carrier-protein] synthase activity"/>
    <property type="evidence" value="ECO:0007669"/>
    <property type="project" value="InterPro"/>
</dbReference>
<dbReference type="InterPro" id="IPR016039">
    <property type="entry name" value="Thiolase-like"/>
</dbReference>
<dbReference type="GO" id="GO:0006633">
    <property type="term" value="P:fatty acid biosynthetic process"/>
    <property type="evidence" value="ECO:0007669"/>
    <property type="project" value="InterPro"/>
</dbReference>
<gene>
    <name evidence="5" type="ORF">GA0070606_5687</name>
</gene>
<protein>
    <submittedName>
        <fullName evidence="5">3-oxoacyl-[acyl-carrier-protein] synthase-3</fullName>
    </submittedName>
</protein>
<keyword evidence="1" id="KW-0808">Transferase</keyword>
<dbReference type="RefSeq" id="WP_091106245.1">
    <property type="nucleotide sequence ID" value="NZ_FMHZ01000002.1"/>
</dbReference>
<accession>A0A1C6VYG5</accession>
<proteinExistence type="predicted"/>
<dbReference type="InterPro" id="IPR013751">
    <property type="entry name" value="ACP_syn_III_N"/>
</dbReference>
<keyword evidence="6" id="KW-1185">Reference proteome</keyword>
<feature type="domain" description="Beta-ketoacyl-[acyl-carrier-protein] synthase III C-terminal" evidence="3">
    <location>
        <begin position="245"/>
        <end position="335"/>
    </location>
</feature>
<evidence type="ECO:0000256" key="1">
    <source>
        <dbReference type="ARBA" id="ARBA00022679"/>
    </source>
</evidence>
<dbReference type="CDD" id="cd00827">
    <property type="entry name" value="init_cond_enzymes"/>
    <property type="match status" value="1"/>
</dbReference>
<dbReference type="InterPro" id="IPR013747">
    <property type="entry name" value="ACP_syn_III_C"/>
</dbReference>
<reference evidence="6" key="1">
    <citation type="submission" date="2016-06" db="EMBL/GenBank/DDBJ databases">
        <authorList>
            <person name="Varghese N."/>
            <person name="Submissions Spin"/>
        </authorList>
    </citation>
    <scope>NUCLEOTIDE SEQUENCE [LARGE SCALE GENOMIC DNA]</scope>
    <source>
        <strain evidence="6">DSM 43903</strain>
    </source>
</reference>
<dbReference type="Pfam" id="PF08545">
    <property type="entry name" value="ACP_syn_III"/>
    <property type="match status" value="1"/>
</dbReference>
<dbReference type="Gene3D" id="3.40.47.10">
    <property type="match status" value="2"/>
</dbReference>
<name>A0A1C6VYG5_9ACTN</name>
<dbReference type="Pfam" id="PF08541">
    <property type="entry name" value="ACP_syn_III_C"/>
    <property type="match status" value="1"/>
</dbReference>
<evidence type="ECO:0000313" key="6">
    <source>
        <dbReference type="Proteomes" id="UP000199001"/>
    </source>
</evidence>
<dbReference type="PANTHER" id="PTHR34069">
    <property type="entry name" value="3-OXOACYL-[ACYL-CARRIER-PROTEIN] SYNTHASE 3"/>
    <property type="match status" value="1"/>
</dbReference>
<sequence length="344" mass="36907">MRTAGTYIRGIGAYLPETVTVEEAVARGLYPQEDIETHGLGGAAIAGEMPAPDMALRAAQDALKESELGRGDIDLLLYAAAWHQGPEGWLAHSYIQHYLLGGVPRATEIRQGCNGMFTMLELAASYLRAAPERKAAMLVAADNYGTPLLDRWRTNLGFILGDAASAVVLSTESGFVELLSVCSITVPEAEEVHRGGEPMFPPGATLAKELDFGARLFYHITEQTPVLAVLGEAQETMTTVAEQALAEAGIGTADLAKVSFMNYSREVVEQRCMAPLGLGMEKSTWDFGRMIGHCGASDHLLALHHSLRAGEVAAGDHVLWLAMGPGVEFTAAVLRVLDNPYVDR</sequence>
<dbReference type="EMBL" id="FMHZ01000002">
    <property type="protein sequence ID" value="SCL71336.1"/>
    <property type="molecule type" value="Genomic_DNA"/>
</dbReference>
<dbReference type="OrthoDB" id="2636646at2"/>
<dbReference type="PANTHER" id="PTHR34069:SF2">
    <property type="entry name" value="BETA-KETOACYL-[ACYL-CARRIER-PROTEIN] SYNTHASE III"/>
    <property type="match status" value="1"/>
</dbReference>
<evidence type="ECO:0000256" key="2">
    <source>
        <dbReference type="ARBA" id="ARBA00023315"/>
    </source>
</evidence>
<dbReference type="GO" id="GO:0044550">
    <property type="term" value="P:secondary metabolite biosynthetic process"/>
    <property type="evidence" value="ECO:0007669"/>
    <property type="project" value="TreeGrafter"/>
</dbReference>
<evidence type="ECO:0000313" key="5">
    <source>
        <dbReference type="EMBL" id="SCL71336.1"/>
    </source>
</evidence>